<protein>
    <recommendedName>
        <fullName evidence="3">BTB domain-containing protein</fullName>
    </recommendedName>
</protein>
<dbReference type="SUPFAM" id="SSF54695">
    <property type="entry name" value="POZ domain"/>
    <property type="match status" value="1"/>
</dbReference>
<dbReference type="EMBL" id="CAUEEQ010018271">
    <property type="protein sequence ID" value="CAJ0940835.1"/>
    <property type="molecule type" value="Genomic_DNA"/>
</dbReference>
<organism evidence="4 5">
    <name type="scientific">Ranitomeya imitator</name>
    <name type="common">mimic poison frog</name>
    <dbReference type="NCBI Taxonomy" id="111125"/>
    <lineage>
        <taxon>Eukaryota</taxon>
        <taxon>Metazoa</taxon>
        <taxon>Chordata</taxon>
        <taxon>Craniata</taxon>
        <taxon>Vertebrata</taxon>
        <taxon>Euteleostomi</taxon>
        <taxon>Amphibia</taxon>
        <taxon>Batrachia</taxon>
        <taxon>Anura</taxon>
        <taxon>Neobatrachia</taxon>
        <taxon>Hyloidea</taxon>
        <taxon>Dendrobatidae</taxon>
        <taxon>Dendrobatinae</taxon>
        <taxon>Ranitomeya</taxon>
    </lineage>
</organism>
<evidence type="ECO:0000256" key="2">
    <source>
        <dbReference type="ARBA" id="ARBA00022737"/>
    </source>
</evidence>
<dbReference type="SMART" id="SM00875">
    <property type="entry name" value="BACK"/>
    <property type="match status" value="1"/>
</dbReference>
<sequence length="606" mass="69745">MQHIEEHKDNHDTLQNSIIAGLRAFYLSEILCDATIETAGKRFLCHRVVLSSLSPYFQVLFTCPMKESKSGEVCLLDIPASVMEIVLRFIYTGEVDINMDNVEELFTVSSRLQIVLLQEFCTRFLKKYIDGENCLWIYRLAHSHNNQSLLDVAMQYISLHLISLVEKEDFFHLELSELTRILSSDQLMVSSELTIYNLACLWWELHSDKNSPLPEKLVKVVRFPLMDPCELTEVKIDIPTSDPARNSTEFYLRQGMFEDRILCMDLSERHAPFSEQEDYHINAYDPLMESWEKLPFIIPLYQPGLLAVGNILYVSGGQDEDNSVSNQLHMYDSVKNEWKDFPPMAKPRYGHGFLHYRDALYAVGGCDGQEAVNSAECFSLVEKCWTEVSSMPSGLRSFTSAQLKGRLLLIGGLTGSVKESSSHQGFLIYDISSDTWNKFPLPVTFSDARAVVFNEKLYVIASYNSRHGNYEPYPPYDEYQAFLLYYEQPNTIPRSFCMDYLGRICYCKIPPILESVSEATVVVWRHRIYIVGGRGSDGFSHQKMYYWNPGDPKWTRSSKDIPFLFDGRFGGVTMQVPKKCFHDLIPGRKSSYNFRIGAYYEEQEEP</sequence>
<gene>
    <name evidence="4" type="ORF">RIMI_LOCUS8988446</name>
</gene>
<dbReference type="Proteomes" id="UP001176940">
    <property type="component" value="Unassembled WGS sequence"/>
</dbReference>
<dbReference type="SMART" id="SM00612">
    <property type="entry name" value="Kelch"/>
    <property type="match status" value="3"/>
</dbReference>
<dbReference type="InterPro" id="IPR015915">
    <property type="entry name" value="Kelch-typ_b-propeller"/>
</dbReference>
<comment type="caution">
    <text evidence="4">The sequence shown here is derived from an EMBL/GenBank/DDBJ whole genome shotgun (WGS) entry which is preliminary data.</text>
</comment>
<dbReference type="PROSITE" id="PS50097">
    <property type="entry name" value="BTB"/>
    <property type="match status" value="1"/>
</dbReference>
<evidence type="ECO:0000256" key="1">
    <source>
        <dbReference type="ARBA" id="ARBA00022441"/>
    </source>
</evidence>
<dbReference type="InterPro" id="IPR011705">
    <property type="entry name" value="BACK"/>
</dbReference>
<dbReference type="Pfam" id="PF00651">
    <property type="entry name" value="BTB"/>
    <property type="match status" value="1"/>
</dbReference>
<dbReference type="InterPro" id="IPR006652">
    <property type="entry name" value="Kelch_1"/>
</dbReference>
<evidence type="ECO:0000313" key="5">
    <source>
        <dbReference type="Proteomes" id="UP001176940"/>
    </source>
</evidence>
<dbReference type="Pfam" id="PF07707">
    <property type="entry name" value="BACK"/>
    <property type="match status" value="1"/>
</dbReference>
<dbReference type="SUPFAM" id="SSF117281">
    <property type="entry name" value="Kelch motif"/>
    <property type="match status" value="2"/>
</dbReference>
<keyword evidence="5" id="KW-1185">Reference proteome</keyword>
<feature type="domain" description="BTB" evidence="3">
    <location>
        <begin position="32"/>
        <end position="99"/>
    </location>
</feature>
<dbReference type="InterPro" id="IPR011498">
    <property type="entry name" value="Kelch_2"/>
</dbReference>
<dbReference type="Gene3D" id="2.120.10.80">
    <property type="entry name" value="Kelch-type beta propeller"/>
    <property type="match status" value="2"/>
</dbReference>
<dbReference type="InterPro" id="IPR000210">
    <property type="entry name" value="BTB/POZ_dom"/>
</dbReference>
<evidence type="ECO:0000259" key="3">
    <source>
        <dbReference type="PROSITE" id="PS50097"/>
    </source>
</evidence>
<keyword evidence="2" id="KW-0677">Repeat</keyword>
<dbReference type="Pfam" id="PF07646">
    <property type="entry name" value="Kelch_2"/>
    <property type="match status" value="1"/>
</dbReference>
<dbReference type="Pfam" id="PF24681">
    <property type="entry name" value="Kelch_KLHDC2_KLHL20_DRC7"/>
    <property type="match status" value="1"/>
</dbReference>
<dbReference type="PANTHER" id="PTHR24412:SF469">
    <property type="entry name" value="SI:DKEY-260J18.2 PROTEIN"/>
    <property type="match status" value="1"/>
</dbReference>
<dbReference type="PANTHER" id="PTHR24412">
    <property type="entry name" value="KELCH PROTEIN"/>
    <property type="match status" value="1"/>
</dbReference>
<proteinExistence type="predicted"/>
<reference evidence="4" key="1">
    <citation type="submission" date="2023-07" db="EMBL/GenBank/DDBJ databases">
        <authorList>
            <person name="Stuckert A."/>
        </authorList>
    </citation>
    <scope>NUCLEOTIDE SEQUENCE</scope>
</reference>
<keyword evidence="1" id="KW-0880">Kelch repeat</keyword>
<accession>A0ABN9LJ29</accession>
<name>A0ABN9LJ29_9NEOB</name>
<dbReference type="InterPro" id="IPR011333">
    <property type="entry name" value="SKP1/BTB/POZ_sf"/>
</dbReference>
<dbReference type="SMART" id="SM00225">
    <property type="entry name" value="BTB"/>
    <property type="match status" value="1"/>
</dbReference>
<dbReference type="Gene3D" id="3.30.710.10">
    <property type="entry name" value="Potassium Channel Kv1.1, Chain A"/>
    <property type="match status" value="1"/>
</dbReference>
<evidence type="ECO:0000313" key="4">
    <source>
        <dbReference type="EMBL" id="CAJ0940835.1"/>
    </source>
</evidence>
<dbReference type="Gene3D" id="1.25.40.420">
    <property type="match status" value="1"/>
</dbReference>